<gene>
    <name evidence="1" type="ORF">AFCDBAGC_1701</name>
</gene>
<reference evidence="1 2" key="1">
    <citation type="journal article" date="2021" name="Front. Microbiol.">
        <title>Comprehensive Comparative Genomics and Phenotyping of Methylobacterium Species.</title>
        <authorList>
            <person name="Alessa O."/>
            <person name="Ogura Y."/>
            <person name="Fujitani Y."/>
            <person name="Takami H."/>
            <person name="Hayashi T."/>
            <person name="Sahin N."/>
            <person name="Tani A."/>
        </authorList>
    </citation>
    <scope>NUCLEOTIDE SEQUENCE [LARGE SCALE GENOMIC DNA]</scope>
    <source>
        <strain evidence="1 2">DSM 23679</strain>
    </source>
</reference>
<dbReference type="RefSeq" id="WP_238271867.1">
    <property type="nucleotide sequence ID" value="NZ_BPQG01000024.1"/>
</dbReference>
<organism evidence="1 2">
    <name type="scientific">Methylobacterium cerastii</name>
    <dbReference type="NCBI Taxonomy" id="932741"/>
    <lineage>
        <taxon>Bacteria</taxon>
        <taxon>Pseudomonadati</taxon>
        <taxon>Pseudomonadota</taxon>
        <taxon>Alphaproteobacteria</taxon>
        <taxon>Hyphomicrobiales</taxon>
        <taxon>Methylobacteriaceae</taxon>
        <taxon>Methylobacterium</taxon>
    </lineage>
</organism>
<dbReference type="Proteomes" id="UP001055117">
    <property type="component" value="Unassembled WGS sequence"/>
</dbReference>
<protein>
    <recommendedName>
        <fullName evidence="3">DUF4435 domain-containing protein</fullName>
    </recommendedName>
</protein>
<evidence type="ECO:0000313" key="1">
    <source>
        <dbReference type="EMBL" id="GJD43842.1"/>
    </source>
</evidence>
<sequence>MLKRTVAEWVTIAKISRETGHLFFEGVSDARVIQHASGYPPNIDFRSSDQIEYDTSEGTSFLGGNKLRLVALSVASNRANCANIKCVIDGDFAIFTSLSDRNGCLTQTKFANLPVHSLEIGWLQGFFLKGYGYVIDSAKWDFIIQTLKFAFCARYYSANLKNPVAAPNVADHIKLQNKIAVFDNLSYLRAYFNCTLQGAAELCSQVQEYVGMIHSDIRNCVNSNDLFDIIYKLLKLNGKIGGSVPASAIRQAYFSAIDDNVLRGKDFSELHGWISLYASR</sequence>
<evidence type="ECO:0008006" key="3">
    <source>
        <dbReference type="Google" id="ProtNLM"/>
    </source>
</evidence>
<evidence type="ECO:0000313" key="2">
    <source>
        <dbReference type="Proteomes" id="UP001055117"/>
    </source>
</evidence>
<keyword evidence="2" id="KW-1185">Reference proteome</keyword>
<name>A0ABQ4QF20_9HYPH</name>
<proteinExistence type="predicted"/>
<dbReference type="EMBL" id="BPQG01000024">
    <property type="protein sequence ID" value="GJD43842.1"/>
    <property type="molecule type" value="Genomic_DNA"/>
</dbReference>
<accession>A0ABQ4QF20</accession>
<comment type="caution">
    <text evidence="1">The sequence shown here is derived from an EMBL/GenBank/DDBJ whole genome shotgun (WGS) entry which is preliminary data.</text>
</comment>